<protein>
    <submittedName>
        <fullName evidence="13">TonB-dependent receptor plug</fullName>
    </submittedName>
</protein>
<keyword evidence="4" id="KW-0406">Ion transport</keyword>
<evidence type="ECO:0000256" key="5">
    <source>
        <dbReference type="ARBA" id="ARBA00022692"/>
    </source>
</evidence>
<dbReference type="NCBIfam" id="TIGR04057">
    <property type="entry name" value="SusC_RagA_signa"/>
    <property type="match status" value="1"/>
</dbReference>
<keyword evidence="2 10" id="KW-0813">Transport</keyword>
<proteinExistence type="inferred from homology"/>
<dbReference type="STRING" id="714943.Mucpa_4576"/>
<comment type="similarity">
    <text evidence="10 11">Belongs to the TonB-dependent receptor family.</text>
</comment>
<dbReference type="EMBL" id="CM001403">
    <property type="protein sequence ID" value="EHQ28665.1"/>
    <property type="molecule type" value="Genomic_DNA"/>
</dbReference>
<keyword evidence="9 10" id="KW-0998">Cell outer membrane</keyword>
<evidence type="ECO:0000259" key="12">
    <source>
        <dbReference type="SMART" id="SM00965"/>
    </source>
</evidence>
<evidence type="ECO:0000256" key="6">
    <source>
        <dbReference type="ARBA" id="ARBA00023004"/>
    </source>
</evidence>
<dbReference type="InterPro" id="IPR039426">
    <property type="entry name" value="TonB-dep_rcpt-like"/>
</dbReference>
<dbReference type="InterPro" id="IPR012910">
    <property type="entry name" value="Plug_dom"/>
</dbReference>
<dbReference type="Pfam" id="PF07660">
    <property type="entry name" value="STN"/>
    <property type="match status" value="1"/>
</dbReference>
<evidence type="ECO:0000256" key="4">
    <source>
        <dbReference type="ARBA" id="ARBA00022496"/>
    </source>
</evidence>
<dbReference type="AlphaFoldDB" id="H1Y746"/>
<dbReference type="InterPro" id="IPR037066">
    <property type="entry name" value="Plug_dom_sf"/>
</dbReference>
<organism evidence="13 14">
    <name type="scientific">Mucilaginibacter paludis DSM 18603</name>
    <dbReference type="NCBI Taxonomy" id="714943"/>
    <lineage>
        <taxon>Bacteria</taxon>
        <taxon>Pseudomonadati</taxon>
        <taxon>Bacteroidota</taxon>
        <taxon>Sphingobacteriia</taxon>
        <taxon>Sphingobacteriales</taxon>
        <taxon>Sphingobacteriaceae</taxon>
        <taxon>Mucilaginibacter</taxon>
    </lineage>
</organism>
<evidence type="ECO:0000313" key="13">
    <source>
        <dbReference type="EMBL" id="EHQ28665.1"/>
    </source>
</evidence>
<keyword evidence="14" id="KW-1185">Reference proteome</keyword>
<evidence type="ECO:0000256" key="11">
    <source>
        <dbReference type="RuleBase" id="RU003357"/>
    </source>
</evidence>
<name>H1Y746_9SPHI</name>
<dbReference type="InterPro" id="IPR011662">
    <property type="entry name" value="Secretin/TonB_short_N"/>
</dbReference>
<keyword evidence="7 11" id="KW-0798">TonB box</keyword>
<dbReference type="InterPro" id="IPR008969">
    <property type="entry name" value="CarboxyPept-like_regulatory"/>
</dbReference>
<evidence type="ECO:0000256" key="1">
    <source>
        <dbReference type="ARBA" id="ARBA00004571"/>
    </source>
</evidence>
<dbReference type="SUPFAM" id="SSF49464">
    <property type="entry name" value="Carboxypeptidase regulatory domain-like"/>
    <property type="match status" value="1"/>
</dbReference>
<dbReference type="Pfam" id="PF07715">
    <property type="entry name" value="Plug"/>
    <property type="match status" value="1"/>
</dbReference>
<reference evidence="13" key="1">
    <citation type="submission" date="2011-09" db="EMBL/GenBank/DDBJ databases">
        <title>The permanent draft genome of Mucilaginibacter paludis DSM 18603.</title>
        <authorList>
            <consortium name="US DOE Joint Genome Institute (JGI-PGF)"/>
            <person name="Lucas S."/>
            <person name="Han J."/>
            <person name="Lapidus A."/>
            <person name="Bruce D."/>
            <person name="Goodwin L."/>
            <person name="Pitluck S."/>
            <person name="Peters L."/>
            <person name="Kyrpides N."/>
            <person name="Mavromatis K."/>
            <person name="Ivanova N."/>
            <person name="Mikhailova N."/>
            <person name="Held B."/>
            <person name="Detter J.C."/>
            <person name="Tapia R."/>
            <person name="Han C."/>
            <person name="Land M."/>
            <person name="Hauser L."/>
            <person name="Markowitz V."/>
            <person name="Cheng J.-F."/>
            <person name="Hugenholtz P."/>
            <person name="Woyke T."/>
            <person name="Wu D."/>
            <person name="Tindall B."/>
            <person name="Brambilla E."/>
            <person name="Klenk H.-P."/>
            <person name="Eisen J.A."/>
        </authorList>
    </citation>
    <scope>NUCLEOTIDE SEQUENCE [LARGE SCALE GENOMIC DNA]</scope>
    <source>
        <strain evidence="13">DSM 18603</strain>
    </source>
</reference>
<dbReference type="GO" id="GO:0006826">
    <property type="term" value="P:iron ion transport"/>
    <property type="evidence" value="ECO:0007669"/>
    <property type="project" value="UniProtKB-KW"/>
</dbReference>
<dbReference type="PROSITE" id="PS52016">
    <property type="entry name" value="TONB_DEPENDENT_REC_3"/>
    <property type="match status" value="1"/>
</dbReference>
<dbReference type="SMART" id="SM00965">
    <property type="entry name" value="STN"/>
    <property type="match status" value="1"/>
</dbReference>
<dbReference type="OrthoDB" id="9768177at2"/>
<comment type="subcellular location">
    <subcellularLocation>
        <location evidence="1 10">Cell outer membrane</location>
        <topology evidence="1 10">Multi-pass membrane protein</topology>
    </subcellularLocation>
</comment>
<evidence type="ECO:0000256" key="8">
    <source>
        <dbReference type="ARBA" id="ARBA00023136"/>
    </source>
</evidence>
<dbReference type="Pfam" id="PF00593">
    <property type="entry name" value="TonB_dep_Rec_b-barrel"/>
    <property type="match status" value="1"/>
</dbReference>
<evidence type="ECO:0000256" key="7">
    <source>
        <dbReference type="ARBA" id="ARBA00023077"/>
    </source>
</evidence>
<dbReference type="HOGENOM" id="CLU_004317_0_1_10"/>
<keyword evidence="13" id="KW-0675">Receptor</keyword>
<keyword evidence="4" id="KW-0410">Iron transport</keyword>
<feature type="domain" description="Secretin/TonB short N-terminal" evidence="12">
    <location>
        <begin position="68"/>
        <end position="119"/>
    </location>
</feature>
<evidence type="ECO:0000256" key="10">
    <source>
        <dbReference type="PROSITE-ProRule" id="PRU01360"/>
    </source>
</evidence>
<keyword evidence="5 10" id="KW-0812">Transmembrane</keyword>
<dbReference type="InterPro" id="IPR036942">
    <property type="entry name" value="Beta-barrel_TonB_sf"/>
</dbReference>
<dbReference type="eggNOG" id="COG4771">
    <property type="taxonomic scope" value="Bacteria"/>
</dbReference>
<dbReference type="Gene3D" id="2.170.130.10">
    <property type="entry name" value="TonB-dependent receptor, plug domain"/>
    <property type="match status" value="1"/>
</dbReference>
<keyword evidence="8 10" id="KW-0472">Membrane</keyword>
<dbReference type="GO" id="GO:0009279">
    <property type="term" value="C:cell outer membrane"/>
    <property type="evidence" value="ECO:0007669"/>
    <property type="project" value="UniProtKB-SubCell"/>
</dbReference>
<gene>
    <name evidence="13" type="ORF">Mucpa_4576</name>
</gene>
<dbReference type="RefSeq" id="WP_008509542.1">
    <property type="nucleotide sequence ID" value="NZ_CM001403.1"/>
</dbReference>
<dbReference type="InterPro" id="IPR000531">
    <property type="entry name" value="Beta-barrel_TonB"/>
</dbReference>
<dbReference type="SUPFAM" id="SSF56935">
    <property type="entry name" value="Porins"/>
    <property type="match status" value="1"/>
</dbReference>
<dbReference type="InterPro" id="IPR023996">
    <property type="entry name" value="TonB-dep_OMP_SusC/RagA"/>
</dbReference>
<dbReference type="InterPro" id="IPR023997">
    <property type="entry name" value="TonB-dep_OMP_SusC/RagA_CS"/>
</dbReference>
<evidence type="ECO:0000256" key="2">
    <source>
        <dbReference type="ARBA" id="ARBA00022448"/>
    </source>
</evidence>
<dbReference type="Proteomes" id="UP000002774">
    <property type="component" value="Chromosome"/>
</dbReference>
<dbReference type="NCBIfam" id="TIGR04056">
    <property type="entry name" value="OMP_RagA_SusC"/>
    <property type="match status" value="1"/>
</dbReference>
<dbReference type="Gene3D" id="2.40.170.20">
    <property type="entry name" value="TonB-dependent receptor, beta-barrel domain"/>
    <property type="match status" value="1"/>
</dbReference>
<keyword evidence="3 10" id="KW-1134">Transmembrane beta strand</keyword>
<evidence type="ECO:0000313" key="14">
    <source>
        <dbReference type="Proteomes" id="UP000002774"/>
    </source>
</evidence>
<evidence type="ECO:0000256" key="3">
    <source>
        <dbReference type="ARBA" id="ARBA00022452"/>
    </source>
</evidence>
<evidence type="ECO:0000256" key="9">
    <source>
        <dbReference type="ARBA" id="ARBA00023237"/>
    </source>
</evidence>
<sequence length="1145" mass="125405">MYKIYPDNFIQPPGRVNKLLLIMKLATLILITAIVQASASSYAQRITLKAKNLPLVVVFDQIRAQTGYDFFFTASTLKGSAPVTVNVTGMELNDVLEQIFKDQPLEFKIENKSVIVSKKELSLIEKVTKLLAPPLHLNGVVMGEGAPLPGVTIINKRTGKGTVTNLNGEFNLNGINENDVLVFNYIGYEKYELVVKESKTSFVNVVMKPSNSKLDEVQVVAYGQKTSQRISTGAIAKVTAEDIAKQPVTNVLQSLEGQVPGLLISQNSGSPGAGINVQIRAAKSLPSVSDNNGNTIPATGTAPLYIVDGVPFISEPIYTAGGNSVGYLRPSFGNNPLNIINPADIESIEILKDADATSIYGSRGGNGVILITTKKGKSGKTKLSVNFSNGISDVANLHKVSDMTLAQYLEVRRKAFANSGATPTATNAPDLMVWDTTKSTDFQKLLMGKTAHATDASTTFTGGNSQTNFLLSGTYHNETTVIPGDYTYSRGSVHLAVEHSSLDRKFTANITTTLALDQNNNVARQGNTTDLGAVAFSQAPNFPLYNAAGTGLYWFNLNTFSLQYENPLKYMYQKYSAKNNNLIGGILLKYTPVKGLNIKLNTSYNKLVADAQDLAYSQSINPLSGTLPSAKRQQNNVETWNVEPQVDYTLKISRGDLNLLSGATFQDNKYDQPFYVVATNYSSDALLGSISGAGSVNVYNFNSEYKYQSFFGRANYNWLNKYILNVNYRRDGSSKFGANKRFGNFGSVGGAWIFTEENLFKNTLPALSYGKLRASYGSTGNDQIPNYLYLDSYKTTSYGYNGTTGLAPTSLANPDLQWEVNKKLEFALDLGFLKDRILLTGAWFRNRVNNSLVSIPQSTVTGFNSYYGNLPATIQKKGFEFTLTTQNFKNKNFNWTTNFNISFVQSKLLSFPGIESTQYTSSLVVGSSLSTIYAYHYTGLSPVTNLPTIEDANKSGSTNITSTSETGLAAYGLGDKVAVGKTDPDYYGGMNNTFRYKNFQLDVMLQFTGHSTQYGIDYYAGTAPPGYNAVNMSSYMYDLFKQTNGKIATRTFGINTDGTAYNSYTKYIQSDAVLSDGAYLRLKNVAFSYTFKDSWVKSLKMSSARFYLQGQNLLTFTKFKGYDPETPASNIPPLRTIIAGVNFSF</sequence>
<accession>H1Y746</accession>
<dbReference type="Pfam" id="PF13715">
    <property type="entry name" value="CarbopepD_reg_2"/>
    <property type="match status" value="1"/>
</dbReference>
<keyword evidence="6" id="KW-0408">Iron</keyword>